<dbReference type="InterPro" id="IPR008949">
    <property type="entry name" value="Isoprenoid_synthase_dom_sf"/>
</dbReference>
<dbReference type="InterPro" id="IPR050148">
    <property type="entry name" value="Terpene_synthase-like"/>
</dbReference>
<keyword evidence="1" id="KW-0479">Metal-binding</keyword>
<keyword evidence="4" id="KW-1185">Reference proteome</keyword>
<dbReference type="PANTHER" id="PTHR31225:SF241">
    <property type="entry name" value="TERPENE SYNTHASE FAMILY, METAL-BINDING DOMAIN PROTEIN"/>
    <property type="match status" value="1"/>
</dbReference>
<dbReference type="SUPFAM" id="SSF48576">
    <property type="entry name" value="Terpenoid synthases"/>
    <property type="match status" value="1"/>
</dbReference>
<dbReference type="Pfam" id="PF03936">
    <property type="entry name" value="Terpene_synth_C"/>
    <property type="match status" value="1"/>
</dbReference>
<dbReference type="Proteomes" id="UP001341840">
    <property type="component" value="Unassembled WGS sequence"/>
</dbReference>
<name>A0ABU6YIF2_9FABA</name>
<proteinExistence type="predicted"/>
<evidence type="ECO:0000313" key="4">
    <source>
        <dbReference type="Proteomes" id="UP001341840"/>
    </source>
</evidence>
<dbReference type="PANTHER" id="PTHR31225">
    <property type="entry name" value="OS04G0344100 PROTEIN-RELATED"/>
    <property type="match status" value="1"/>
</dbReference>
<dbReference type="EMBL" id="JASCZI010242221">
    <property type="protein sequence ID" value="MED6210192.1"/>
    <property type="molecule type" value="Genomic_DNA"/>
</dbReference>
<dbReference type="Gene3D" id="1.10.600.10">
    <property type="entry name" value="Farnesyl Diphosphate Synthase"/>
    <property type="match status" value="1"/>
</dbReference>
<dbReference type="InterPro" id="IPR005630">
    <property type="entry name" value="Terpene_synthase_metal-bd"/>
</dbReference>
<sequence>MRTRSYMSFYKEHGSHDKVDILNFAKVDFNMTQKWYQNENGSNTRWWKESDFAAKIPYARDRVVEIYFWPYAMNSEPKYSIARRMTAKASVIISLFDDTYDVYGTIEELELFTDAIQSWDISCIESLPDCFKAIFSTLLEFGVEMESLTESVKSSSVLQQVKQAIEGVIGEVIVKCEVGLGG</sequence>
<protein>
    <recommendedName>
        <fullName evidence="2">Terpene synthase metal-binding domain-containing protein</fullName>
    </recommendedName>
</protein>
<organism evidence="3 4">
    <name type="scientific">Stylosanthes scabra</name>
    <dbReference type="NCBI Taxonomy" id="79078"/>
    <lineage>
        <taxon>Eukaryota</taxon>
        <taxon>Viridiplantae</taxon>
        <taxon>Streptophyta</taxon>
        <taxon>Embryophyta</taxon>
        <taxon>Tracheophyta</taxon>
        <taxon>Spermatophyta</taxon>
        <taxon>Magnoliopsida</taxon>
        <taxon>eudicotyledons</taxon>
        <taxon>Gunneridae</taxon>
        <taxon>Pentapetalae</taxon>
        <taxon>rosids</taxon>
        <taxon>fabids</taxon>
        <taxon>Fabales</taxon>
        <taxon>Fabaceae</taxon>
        <taxon>Papilionoideae</taxon>
        <taxon>50 kb inversion clade</taxon>
        <taxon>dalbergioids sensu lato</taxon>
        <taxon>Dalbergieae</taxon>
        <taxon>Pterocarpus clade</taxon>
        <taxon>Stylosanthes</taxon>
    </lineage>
</organism>
<evidence type="ECO:0000256" key="1">
    <source>
        <dbReference type="ARBA" id="ARBA00022723"/>
    </source>
</evidence>
<comment type="caution">
    <text evidence="3">The sequence shown here is derived from an EMBL/GenBank/DDBJ whole genome shotgun (WGS) entry which is preliminary data.</text>
</comment>
<accession>A0ABU6YIF2</accession>
<reference evidence="3 4" key="1">
    <citation type="journal article" date="2023" name="Plants (Basel)">
        <title>Bridging the Gap: Combining Genomics and Transcriptomics Approaches to Understand Stylosanthes scabra, an Orphan Legume from the Brazilian Caatinga.</title>
        <authorList>
            <person name="Ferreira-Neto J.R.C."/>
            <person name="da Silva M.D."/>
            <person name="Binneck E."/>
            <person name="de Melo N.F."/>
            <person name="da Silva R.H."/>
            <person name="de Melo A.L.T.M."/>
            <person name="Pandolfi V."/>
            <person name="Bustamante F.O."/>
            <person name="Brasileiro-Vidal A.C."/>
            <person name="Benko-Iseppon A.M."/>
        </authorList>
    </citation>
    <scope>NUCLEOTIDE SEQUENCE [LARGE SCALE GENOMIC DNA]</scope>
    <source>
        <tissue evidence="3">Leaves</tissue>
    </source>
</reference>
<evidence type="ECO:0000313" key="3">
    <source>
        <dbReference type="EMBL" id="MED6210192.1"/>
    </source>
</evidence>
<evidence type="ECO:0000259" key="2">
    <source>
        <dbReference type="Pfam" id="PF03936"/>
    </source>
</evidence>
<gene>
    <name evidence="3" type="ORF">PIB30_061822</name>
</gene>
<feature type="domain" description="Terpene synthase metal-binding" evidence="2">
    <location>
        <begin position="48"/>
        <end position="168"/>
    </location>
</feature>